<gene>
    <name evidence="2" type="ORF">NEZAVI_LOCUS10324</name>
</gene>
<feature type="chain" id="PRO_5040217960" description="Neuropeptide" evidence="1">
    <location>
        <begin position="20"/>
        <end position="77"/>
    </location>
</feature>
<evidence type="ECO:0000256" key="1">
    <source>
        <dbReference type="SAM" id="SignalP"/>
    </source>
</evidence>
<accession>A0A9P0HF46</accession>
<keyword evidence="1" id="KW-0732">Signal</keyword>
<organism evidence="2 3">
    <name type="scientific">Nezara viridula</name>
    <name type="common">Southern green stink bug</name>
    <name type="synonym">Cimex viridulus</name>
    <dbReference type="NCBI Taxonomy" id="85310"/>
    <lineage>
        <taxon>Eukaryota</taxon>
        <taxon>Metazoa</taxon>
        <taxon>Ecdysozoa</taxon>
        <taxon>Arthropoda</taxon>
        <taxon>Hexapoda</taxon>
        <taxon>Insecta</taxon>
        <taxon>Pterygota</taxon>
        <taxon>Neoptera</taxon>
        <taxon>Paraneoptera</taxon>
        <taxon>Hemiptera</taxon>
        <taxon>Heteroptera</taxon>
        <taxon>Panheteroptera</taxon>
        <taxon>Pentatomomorpha</taxon>
        <taxon>Pentatomoidea</taxon>
        <taxon>Pentatomidae</taxon>
        <taxon>Pentatominae</taxon>
        <taxon>Nezara</taxon>
    </lineage>
</organism>
<protein>
    <recommendedName>
        <fullName evidence="4">Neuropeptide</fullName>
    </recommendedName>
</protein>
<sequence length="77" mass="8553">MRSGLIVVMISLWFFLAGATRMEQRILEKIAEGKPTPLGMVRCTPTACCPAQKFRCCEGGHWCCLGKSSIKVKTSWC</sequence>
<dbReference type="AlphaFoldDB" id="A0A9P0HF46"/>
<dbReference type="EMBL" id="OV725081">
    <property type="protein sequence ID" value="CAH1401263.1"/>
    <property type="molecule type" value="Genomic_DNA"/>
</dbReference>
<evidence type="ECO:0000313" key="3">
    <source>
        <dbReference type="Proteomes" id="UP001152798"/>
    </source>
</evidence>
<name>A0A9P0HF46_NEZVI</name>
<evidence type="ECO:0000313" key="2">
    <source>
        <dbReference type="EMBL" id="CAH1401263.1"/>
    </source>
</evidence>
<feature type="signal peptide" evidence="1">
    <location>
        <begin position="1"/>
        <end position="19"/>
    </location>
</feature>
<evidence type="ECO:0008006" key="4">
    <source>
        <dbReference type="Google" id="ProtNLM"/>
    </source>
</evidence>
<dbReference type="Proteomes" id="UP001152798">
    <property type="component" value="Chromosome 5"/>
</dbReference>
<proteinExistence type="predicted"/>
<keyword evidence="3" id="KW-1185">Reference proteome</keyword>
<reference evidence="2" key="1">
    <citation type="submission" date="2022-01" db="EMBL/GenBank/DDBJ databases">
        <authorList>
            <person name="King R."/>
        </authorList>
    </citation>
    <scope>NUCLEOTIDE SEQUENCE</scope>
</reference>